<dbReference type="InterPro" id="IPR027417">
    <property type="entry name" value="P-loop_NTPase"/>
</dbReference>
<sequence length="679" mass="78838">MNIFVLGMHRSGTSVLGRLLSRMGFYLGPEDQIMPPKDDNPSGFWERRDIRDVNDKILGQFDSTWDCPPQITLPSKNLSPDIAQDLNTIRVRMESNYPFYIKDPRLSITLPYWLDNKEPALAIIALRNPVEVAKSLSSRNGIPMNLGLALWESYTIDAIKNTKKLKRHFYNYNNLLEDPKGEIENLLKFIKKYNRQKVDSNYSELKDLIRIDLRHNKAKEETAELKRYTDLFRALTKSEVDLESIELSSESKKVLDIHRSLYNPRSIRTLSQELVKAKDGYNQIVRQVDRFEDESKQSKRELESTRSAQKSAETELASLQSELKKSNSEISKLLAIKESEKDLKQQLQESLKQREKLEQDLLTSKLRFDSSEERLDRANSEVEALRDLGNTLQNERAQKLQFRIQLEGLERQLKEQQIALEQKSKELREYDKTKFELTNCLQELSRKTLEVENLEERCAELERRLTLKDKQLAESHSRVELLSKRVDELVIDSSLSKFESKLSRVRVTEISPSRDERVGSLLDSIRSEILHLEQDVKSNPTAGFKTATALGAALAECLSIAQSLRGDLESVQESETNCLTRIRSLERQSNTRSETIKRLITKLRIADEQAISIRNKYEKSITTKSELETTNKSLSGKLEKTRIDLNQLGMSYERLRNKFYNRVWIHLYYFFRNIFGAEK</sequence>
<keyword evidence="1" id="KW-0175">Coiled coil</keyword>
<gene>
    <name evidence="2" type="ORF">JIN87_21615</name>
</gene>
<organism evidence="2 3">
    <name type="scientific">Pelagicoccus mobilis</name>
    <dbReference type="NCBI Taxonomy" id="415221"/>
    <lineage>
        <taxon>Bacteria</taxon>
        <taxon>Pseudomonadati</taxon>
        <taxon>Verrucomicrobiota</taxon>
        <taxon>Opitutia</taxon>
        <taxon>Puniceicoccales</taxon>
        <taxon>Pelagicoccaceae</taxon>
        <taxon>Pelagicoccus</taxon>
    </lineage>
</organism>
<dbReference type="Gene3D" id="3.40.50.300">
    <property type="entry name" value="P-loop containing nucleotide triphosphate hydrolases"/>
    <property type="match status" value="1"/>
</dbReference>
<feature type="coiled-coil region" evidence="1">
    <location>
        <begin position="281"/>
        <end position="471"/>
    </location>
</feature>
<dbReference type="RefSeq" id="WP_200357710.1">
    <property type="nucleotide sequence ID" value="NZ_JAENIL010000049.1"/>
</dbReference>
<evidence type="ECO:0000313" key="2">
    <source>
        <dbReference type="EMBL" id="MBK1879498.1"/>
    </source>
</evidence>
<evidence type="ECO:0008006" key="4">
    <source>
        <dbReference type="Google" id="ProtNLM"/>
    </source>
</evidence>
<evidence type="ECO:0000256" key="1">
    <source>
        <dbReference type="SAM" id="Coils"/>
    </source>
</evidence>
<protein>
    <recommendedName>
        <fullName evidence="4">Sulfotransferase domain-containing protein</fullName>
    </recommendedName>
</protein>
<evidence type="ECO:0000313" key="3">
    <source>
        <dbReference type="Proteomes" id="UP000617628"/>
    </source>
</evidence>
<dbReference type="AlphaFoldDB" id="A0A934S5U6"/>
<keyword evidence="3" id="KW-1185">Reference proteome</keyword>
<dbReference type="EMBL" id="JAENIL010000049">
    <property type="protein sequence ID" value="MBK1879498.1"/>
    <property type="molecule type" value="Genomic_DNA"/>
</dbReference>
<dbReference type="SUPFAM" id="SSF52540">
    <property type="entry name" value="P-loop containing nucleoside triphosphate hydrolases"/>
    <property type="match status" value="1"/>
</dbReference>
<accession>A0A934S5U6</accession>
<comment type="caution">
    <text evidence="2">The sequence shown here is derived from an EMBL/GenBank/DDBJ whole genome shotgun (WGS) entry which is preliminary data.</text>
</comment>
<name>A0A934S5U6_9BACT</name>
<dbReference type="Proteomes" id="UP000617628">
    <property type="component" value="Unassembled WGS sequence"/>
</dbReference>
<proteinExistence type="predicted"/>
<reference evidence="2" key="1">
    <citation type="submission" date="2021-01" db="EMBL/GenBank/DDBJ databases">
        <title>Modified the classification status of verrucomicrobia.</title>
        <authorList>
            <person name="Feng X."/>
        </authorList>
    </citation>
    <scope>NUCLEOTIDE SEQUENCE</scope>
    <source>
        <strain evidence="2">KCTC 13126</strain>
    </source>
</reference>